<keyword evidence="5" id="KW-1185">Reference proteome</keyword>
<dbReference type="Gene3D" id="2.60.40.10">
    <property type="entry name" value="Immunoglobulins"/>
    <property type="match status" value="2"/>
</dbReference>
<dbReference type="Proteomes" id="UP000887575">
    <property type="component" value="Unassembled WGS sequence"/>
</dbReference>
<evidence type="ECO:0000256" key="2">
    <source>
        <dbReference type="ARBA" id="ARBA00023157"/>
    </source>
</evidence>
<organism evidence="5 6">
    <name type="scientific">Mesorhabditis belari</name>
    <dbReference type="NCBI Taxonomy" id="2138241"/>
    <lineage>
        <taxon>Eukaryota</taxon>
        <taxon>Metazoa</taxon>
        <taxon>Ecdysozoa</taxon>
        <taxon>Nematoda</taxon>
        <taxon>Chromadorea</taxon>
        <taxon>Rhabditida</taxon>
        <taxon>Rhabditina</taxon>
        <taxon>Rhabditomorpha</taxon>
        <taxon>Rhabditoidea</taxon>
        <taxon>Rhabditidae</taxon>
        <taxon>Mesorhabditinae</taxon>
        <taxon>Mesorhabditis</taxon>
    </lineage>
</organism>
<keyword evidence="2" id="KW-1015">Disulfide bond</keyword>
<proteinExistence type="predicted"/>
<dbReference type="InterPro" id="IPR036179">
    <property type="entry name" value="Ig-like_dom_sf"/>
</dbReference>
<keyword evidence="1" id="KW-0732">Signal</keyword>
<dbReference type="GO" id="GO:0007156">
    <property type="term" value="P:homophilic cell adhesion via plasma membrane adhesion molecules"/>
    <property type="evidence" value="ECO:0007669"/>
    <property type="project" value="TreeGrafter"/>
</dbReference>
<dbReference type="InterPro" id="IPR050958">
    <property type="entry name" value="Cell_Adh-Cytoskel_Orgn"/>
</dbReference>
<dbReference type="PANTHER" id="PTHR45080">
    <property type="entry name" value="CONTACTIN 5"/>
    <property type="match status" value="1"/>
</dbReference>
<evidence type="ECO:0000256" key="1">
    <source>
        <dbReference type="ARBA" id="ARBA00022729"/>
    </source>
</evidence>
<accession>A0AAF3EQ21</accession>
<evidence type="ECO:0000313" key="5">
    <source>
        <dbReference type="Proteomes" id="UP000887575"/>
    </source>
</evidence>
<dbReference type="InterPro" id="IPR007110">
    <property type="entry name" value="Ig-like_dom"/>
</dbReference>
<dbReference type="PANTHER" id="PTHR45080:SF8">
    <property type="entry name" value="IG-LIKE DOMAIN-CONTAINING PROTEIN"/>
    <property type="match status" value="1"/>
</dbReference>
<dbReference type="InterPro" id="IPR013783">
    <property type="entry name" value="Ig-like_fold"/>
</dbReference>
<dbReference type="WBParaSite" id="MBELARI_LOCUS15766">
    <property type="protein sequence ID" value="MBELARI_LOCUS15766"/>
    <property type="gene ID" value="MBELARI_LOCUS15766"/>
</dbReference>
<evidence type="ECO:0000256" key="3">
    <source>
        <dbReference type="ARBA" id="ARBA00023319"/>
    </source>
</evidence>
<dbReference type="InterPro" id="IPR003599">
    <property type="entry name" value="Ig_sub"/>
</dbReference>
<dbReference type="SUPFAM" id="SSF48726">
    <property type="entry name" value="Immunoglobulin"/>
    <property type="match status" value="2"/>
</dbReference>
<feature type="domain" description="Ig-like" evidence="4">
    <location>
        <begin position="134"/>
        <end position="211"/>
    </location>
</feature>
<dbReference type="InterPro" id="IPR013098">
    <property type="entry name" value="Ig_I-set"/>
</dbReference>
<dbReference type="GO" id="GO:0005886">
    <property type="term" value="C:plasma membrane"/>
    <property type="evidence" value="ECO:0007669"/>
    <property type="project" value="TreeGrafter"/>
</dbReference>
<dbReference type="AlphaFoldDB" id="A0AAF3EQ21"/>
<protein>
    <recommendedName>
        <fullName evidence="4">Ig-like domain-containing protein</fullName>
    </recommendedName>
</protein>
<evidence type="ECO:0000259" key="4">
    <source>
        <dbReference type="PROSITE" id="PS50835"/>
    </source>
</evidence>
<name>A0AAF3EQ21_9BILA</name>
<dbReference type="Pfam" id="PF07679">
    <property type="entry name" value="I-set"/>
    <property type="match status" value="1"/>
</dbReference>
<reference evidence="6" key="1">
    <citation type="submission" date="2024-02" db="UniProtKB">
        <authorList>
            <consortium name="WormBaseParasite"/>
        </authorList>
    </citation>
    <scope>IDENTIFICATION</scope>
</reference>
<keyword evidence="3" id="KW-0393">Immunoglobulin domain</keyword>
<evidence type="ECO:0000313" key="6">
    <source>
        <dbReference type="WBParaSite" id="MBELARI_LOCUS15766"/>
    </source>
</evidence>
<feature type="domain" description="Ig-like" evidence="4">
    <location>
        <begin position="9"/>
        <end position="105"/>
    </location>
</feature>
<dbReference type="PROSITE" id="PS50835">
    <property type="entry name" value="IG_LIKE"/>
    <property type="match status" value="2"/>
</dbReference>
<sequence length="250" mass="27678">MLLYVFFLPIICAIEVQINPQKSSIELEVGAQLSLLCKVTGLSPEVKPGITWSRHKGLPNRDNVKVSRLDNATLSLVIDRTIARDSGVYTCNAIIDGESANKSVDVHVFGTNGGNSLFAEHGHLKTVKIGHLTEGKSLDLSCETIPGVTPHKTVWSRHELFFDRLEQAQSQTNWVLLKGGSVLRIKNYNAKIDNGRYDCGVTPKDQSTETTWRSFYIGPTENEKSSFSICRQICQDTCNNVISGILDKNI</sequence>
<dbReference type="SMART" id="SM00409">
    <property type="entry name" value="IG"/>
    <property type="match status" value="2"/>
</dbReference>